<dbReference type="PATRIC" id="fig|579748.3.peg.1480"/>
<evidence type="ECO:0000313" key="4">
    <source>
        <dbReference type="EMBL" id="KJY83561.1"/>
    </source>
</evidence>
<name>A0A0F4NNA5_9VIBR</name>
<dbReference type="GO" id="GO:0003677">
    <property type="term" value="F:DNA binding"/>
    <property type="evidence" value="ECO:0007669"/>
    <property type="project" value="InterPro"/>
</dbReference>
<dbReference type="SUPFAM" id="SSF53335">
    <property type="entry name" value="S-adenosyl-L-methionine-dependent methyltransferases"/>
    <property type="match status" value="1"/>
</dbReference>
<dbReference type="Proteomes" id="UP000033673">
    <property type="component" value="Unassembled WGS sequence"/>
</dbReference>
<dbReference type="OrthoDB" id="9816043at2"/>
<evidence type="ECO:0000259" key="3">
    <source>
        <dbReference type="Pfam" id="PF01555"/>
    </source>
</evidence>
<evidence type="ECO:0000313" key="5">
    <source>
        <dbReference type="Proteomes" id="UP000033673"/>
    </source>
</evidence>
<dbReference type="Pfam" id="PF01555">
    <property type="entry name" value="N6_N4_Mtase"/>
    <property type="match status" value="1"/>
</dbReference>
<dbReference type="STRING" id="579748.TW81_07215"/>
<dbReference type="EMBL" id="JXXV01000014">
    <property type="protein sequence ID" value="KJY83561.1"/>
    <property type="molecule type" value="Genomic_DNA"/>
</dbReference>
<keyword evidence="2" id="KW-0808">Transferase</keyword>
<dbReference type="InterPro" id="IPR029063">
    <property type="entry name" value="SAM-dependent_MTases_sf"/>
</dbReference>
<dbReference type="GO" id="GO:0032259">
    <property type="term" value="P:methylation"/>
    <property type="evidence" value="ECO:0007669"/>
    <property type="project" value="UniProtKB-KW"/>
</dbReference>
<keyword evidence="5" id="KW-1185">Reference proteome</keyword>
<dbReference type="InterPro" id="IPR002941">
    <property type="entry name" value="DNA_methylase_N4/N6"/>
</dbReference>
<dbReference type="AlphaFoldDB" id="A0A0F4NNA5"/>
<proteinExistence type="predicted"/>
<gene>
    <name evidence="4" type="ORF">TW81_07215</name>
</gene>
<accession>A0A0F4NNA5</accession>
<sequence length="441" mass="49700">MPLTVHDKTIINKIKAYSLADDSYWSFKGRSSRQHCHALIQYPAMMVPQMQGELIDAICSEDNDIKTVFDPFVGSGTTLGEAMMRGLDFVGHDINPLAILACEVKSGPLYIKKLQEKVANLLFTIETSKADVVAVNFTGIDKWFLPNVQIELSTIYLAIKAEPSKWARKIFWLALSNTVRSTCNSRSSTYKLHIKSEEQIEKIGSPEEIFKRNVLKSVENIKAQKQLLGDNGHLVRSKGVSKVSIKNVDAKARTRSKTKYDLLISSPPYGDNATTVTYGQFSYLPLQWIDMNDINESTQPQLLSQQNTIDSSSLGGSLKESAEKHEALKDKSPSLNQCIETIHLVNPDNTKKLISFVYDLSLALENAVDELRDNAYMIWTLGNRRISNIEVPLDKIMREVLESFGCKFVYQLERDIPAKRMPSRNKVATTMGKETVLIMRR</sequence>
<dbReference type="GO" id="GO:0008170">
    <property type="term" value="F:N-methyltransferase activity"/>
    <property type="evidence" value="ECO:0007669"/>
    <property type="project" value="InterPro"/>
</dbReference>
<organism evidence="4 5">
    <name type="scientific">Vibrio galatheae</name>
    <dbReference type="NCBI Taxonomy" id="579748"/>
    <lineage>
        <taxon>Bacteria</taxon>
        <taxon>Pseudomonadati</taxon>
        <taxon>Pseudomonadota</taxon>
        <taxon>Gammaproteobacteria</taxon>
        <taxon>Vibrionales</taxon>
        <taxon>Vibrionaceae</taxon>
        <taxon>Vibrio</taxon>
    </lineage>
</organism>
<evidence type="ECO:0000256" key="2">
    <source>
        <dbReference type="ARBA" id="ARBA00022679"/>
    </source>
</evidence>
<protein>
    <submittedName>
        <fullName evidence="4">Modification methylase</fullName>
    </submittedName>
</protein>
<dbReference type="RefSeq" id="WP_045955041.1">
    <property type="nucleotide sequence ID" value="NZ_JXXV01000014.1"/>
</dbReference>
<keyword evidence="1 4" id="KW-0489">Methyltransferase</keyword>
<reference evidence="4 5" key="1">
    <citation type="journal article" date="2015" name="BMC Genomics">
        <title>Genome mining reveals unlocked bioactive potential of marine Gram-negative bacteria.</title>
        <authorList>
            <person name="Machado H."/>
            <person name="Sonnenschein E.C."/>
            <person name="Melchiorsen J."/>
            <person name="Gram L."/>
        </authorList>
    </citation>
    <scope>NUCLEOTIDE SEQUENCE [LARGE SCALE GENOMIC DNA]</scope>
    <source>
        <strain evidence="4 5">S2757</strain>
    </source>
</reference>
<dbReference type="Gene3D" id="3.40.50.150">
    <property type="entry name" value="Vaccinia Virus protein VP39"/>
    <property type="match status" value="2"/>
</dbReference>
<feature type="domain" description="DNA methylase N-4/N-6" evidence="3">
    <location>
        <begin position="24"/>
        <end position="96"/>
    </location>
</feature>
<evidence type="ECO:0000256" key="1">
    <source>
        <dbReference type="ARBA" id="ARBA00022603"/>
    </source>
</evidence>
<comment type="caution">
    <text evidence="4">The sequence shown here is derived from an EMBL/GenBank/DDBJ whole genome shotgun (WGS) entry which is preliminary data.</text>
</comment>